<evidence type="ECO:0000313" key="1">
    <source>
        <dbReference type="EMBL" id="KJN26760.1"/>
    </source>
</evidence>
<gene>
    <name evidence="1" type="ORF">SS37_12105</name>
</gene>
<dbReference type="AlphaFoldDB" id="A0A0F1B0Q9"/>
<organism evidence="1 2">
    <name type="scientific">Enterobacter sichuanensis</name>
    <dbReference type="NCBI Taxonomy" id="2071710"/>
    <lineage>
        <taxon>Bacteria</taxon>
        <taxon>Pseudomonadati</taxon>
        <taxon>Pseudomonadota</taxon>
        <taxon>Gammaproteobacteria</taxon>
        <taxon>Enterobacterales</taxon>
        <taxon>Enterobacteriaceae</taxon>
        <taxon>Enterobacter</taxon>
        <taxon>Enterobacter cloacae complex</taxon>
    </lineage>
</organism>
<evidence type="ECO:0000313" key="2">
    <source>
        <dbReference type="Proteomes" id="UP000033352"/>
    </source>
</evidence>
<comment type="caution">
    <text evidence="1">The sequence shown here is derived from an EMBL/GenBank/DDBJ whole genome shotgun (WGS) entry which is preliminary data.</text>
</comment>
<dbReference type="PATRIC" id="fig|1619248.3.peg.1629"/>
<dbReference type="RefSeq" id="WP_045285674.1">
    <property type="nucleotide sequence ID" value="NZ_JZYX01000022.1"/>
</dbReference>
<dbReference type="EMBL" id="JZYX01000022">
    <property type="protein sequence ID" value="KJN26760.1"/>
    <property type="molecule type" value="Genomic_DNA"/>
</dbReference>
<dbReference type="Proteomes" id="UP000033352">
    <property type="component" value="Unassembled WGS sequence"/>
</dbReference>
<protein>
    <submittedName>
        <fullName evidence="1">Uncharacterized protein</fullName>
    </submittedName>
</protein>
<reference evidence="1 2" key="1">
    <citation type="submission" date="2015-03" db="EMBL/GenBank/DDBJ databases">
        <authorList>
            <person name="McCorrison J."/>
            <person name="Sanka R."/>
            <person name="Adams M."/>
            <person name="Brinkac L."/>
            <person name="Nierman W."/>
            <person name="Sutton G."/>
            <person name="Nelson K."/>
            <person name="Kiedrowski L."/>
            <person name="Guerrero D."/>
            <person name="Bonomo R."/>
        </authorList>
    </citation>
    <scope>NUCLEOTIDE SEQUENCE [LARGE SCALE GENOMIC DNA]</scope>
    <source>
        <strain evidence="1 2">35699</strain>
    </source>
</reference>
<sequence>MKHLLHSFLSKATDGSTFKYEIYSKYQELGYHKKIPEGTCQIVQSVFDADSNLFKVADINLNIDELFKANQPNPNTWYSDGQDRVSLDMVISYLDALN</sequence>
<proteinExistence type="predicted"/>
<accession>A0A0F1B0Q9</accession>
<name>A0A0F1B0Q9_9ENTR</name>